<organism evidence="3">
    <name type="scientific">uncultured Caldicellulosiruptor sp</name>
    <dbReference type="NCBI Taxonomy" id="569407"/>
    <lineage>
        <taxon>Bacteria</taxon>
        <taxon>Bacillati</taxon>
        <taxon>Bacillota</taxon>
        <taxon>Bacillota incertae sedis</taxon>
        <taxon>Caldicellulosiruptorales</taxon>
        <taxon>Caldicellulosiruptoraceae</taxon>
        <taxon>Caldicellulosiruptor</taxon>
        <taxon>environmental samples</taxon>
    </lineage>
</organism>
<evidence type="ECO:0000259" key="1">
    <source>
        <dbReference type="Pfam" id="PF21307"/>
    </source>
</evidence>
<dbReference type="Pfam" id="PF22124">
    <property type="entry name" value="Glyco_hydro_95_cat"/>
    <property type="match status" value="1"/>
</dbReference>
<dbReference type="SUPFAM" id="SSF48208">
    <property type="entry name" value="Six-hairpin glycosidases"/>
    <property type="match status" value="1"/>
</dbReference>
<dbReference type="PANTHER" id="PTHR31084:SF0">
    <property type="entry name" value="ALPHA-L-FUCOSIDASE 2"/>
    <property type="match status" value="1"/>
</dbReference>
<dbReference type="GO" id="GO:0004560">
    <property type="term" value="F:alpha-L-fucosidase activity"/>
    <property type="evidence" value="ECO:0007669"/>
    <property type="project" value="TreeGrafter"/>
</dbReference>
<feature type="non-terminal residue" evidence="3">
    <location>
        <position position="181"/>
    </location>
</feature>
<dbReference type="GO" id="GO:0005975">
    <property type="term" value="P:carbohydrate metabolic process"/>
    <property type="evidence" value="ECO:0007669"/>
    <property type="project" value="InterPro"/>
</dbReference>
<proteinExistence type="predicted"/>
<dbReference type="AlphaFoldDB" id="A0A060BQ97"/>
<dbReference type="EMBL" id="KF117861">
    <property type="protein sequence ID" value="AIA85119.1"/>
    <property type="molecule type" value="Genomic_DNA"/>
</dbReference>
<dbReference type="InterPro" id="IPR012341">
    <property type="entry name" value="6hp_glycosidase-like_sf"/>
</dbReference>
<feature type="domain" description="Glycosyl hydrolase family 95 catalytic" evidence="2">
    <location>
        <begin position="1"/>
        <end position="92"/>
    </location>
</feature>
<evidence type="ECO:0000259" key="2">
    <source>
        <dbReference type="Pfam" id="PF22124"/>
    </source>
</evidence>
<reference evidence="3" key="1">
    <citation type="journal article" date="2013" name="Environ. Microbiol.">
        <title>Seasonally variable intestinal metagenomes of the red palm weevil (Rhynchophorus ferrugineus).</title>
        <authorList>
            <person name="Jia S."/>
            <person name="Zhang X."/>
            <person name="Zhang G."/>
            <person name="Yin A."/>
            <person name="Zhang S."/>
            <person name="Li F."/>
            <person name="Wang L."/>
            <person name="Zhao D."/>
            <person name="Yun Q."/>
            <person name="Tala"/>
            <person name="Wang J."/>
            <person name="Sun G."/>
            <person name="Baabdullah M."/>
            <person name="Yu X."/>
            <person name="Hu S."/>
            <person name="Al-Mssallem I.S."/>
            <person name="Yu J."/>
        </authorList>
    </citation>
    <scope>NUCLEOTIDE SEQUENCE</scope>
</reference>
<evidence type="ECO:0000313" key="3">
    <source>
        <dbReference type="EMBL" id="AIA85119.1"/>
    </source>
</evidence>
<accession>A0A060BQ97</accession>
<dbReference type="Pfam" id="PF21307">
    <property type="entry name" value="Glyco_hydro_95_C"/>
    <property type="match status" value="1"/>
</dbReference>
<feature type="domain" description="Alpha fucosidase A-like C-terminal" evidence="1">
    <location>
        <begin position="94"/>
        <end position="156"/>
    </location>
</feature>
<dbReference type="InterPro" id="IPR049053">
    <property type="entry name" value="AFCA-like_C"/>
</dbReference>
<feature type="non-terminal residue" evidence="3">
    <location>
        <position position="1"/>
    </location>
</feature>
<sequence length="181" mass="20162">TPELLKAARVTLNRRLAAGGGHTGWSRAWIIAFWSRLGEGDLAYADLVELFKICTYPNLMDNHPLPEALNHGPAVFQIDGNLGAAAALLDLLFQSYEGFYHCLPALPAALNSGSIRGLKARGGAEIAMKWQDGRVTWLSVKPVRDEQRDLQVNGRRWKLDLKADRKPCFVLMLIQVKPLCW</sequence>
<dbReference type="PANTHER" id="PTHR31084">
    <property type="entry name" value="ALPHA-L-FUCOSIDASE 2"/>
    <property type="match status" value="1"/>
</dbReference>
<name>A0A060BQ97_9FIRM</name>
<dbReference type="InterPro" id="IPR008928">
    <property type="entry name" value="6-hairpin_glycosidase_sf"/>
</dbReference>
<dbReference type="InterPro" id="IPR054363">
    <property type="entry name" value="GH95_cat"/>
</dbReference>
<dbReference type="Gene3D" id="1.50.10.10">
    <property type="match status" value="1"/>
</dbReference>
<protein>
    <submittedName>
        <fullName evidence="3">CAZy families GH95 protein</fullName>
    </submittedName>
</protein>